<accession>A0A2T0LQH6</accession>
<dbReference type="OrthoDB" id="3177103at2"/>
<comment type="caution">
    <text evidence="2">The sequence shown here is derived from an EMBL/GenBank/DDBJ whole genome shotgun (WGS) entry which is preliminary data.</text>
</comment>
<gene>
    <name evidence="2" type="ORF">B0I33_109280</name>
</gene>
<sequence>MTTVPRLSIGLPVYNGEEYLAESLDALLGQSYGDFELIISDNASTDGTRDICEDYRRRDPRISYVRLTRNVGAVPNHNFVFTRARGELFKWASHDDLYGRDLLRRCVEALDAHPEAVLAHSANAIIDGAGRVTHRYDYRIATDSPHAPERFRSLLFEPGGDDFYGVIRADVLRRSGPHDSYHHADRTFVASLALYGPFHQVPELLYFRRDHPTRAERANPTIRGRCANLDPRRADRLRHPTARLLGEYVLGFVDAVRRAPLTPAERRECYRHLAGWFASRTRPGAGQRVEDAPPISVAELDLTVDTVVAGRAGSTP</sequence>
<reference evidence="2 3" key="1">
    <citation type="submission" date="2018-03" db="EMBL/GenBank/DDBJ databases">
        <title>Genomic Encyclopedia of Type Strains, Phase III (KMG-III): the genomes of soil and plant-associated and newly described type strains.</title>
        <authorList>
            <person name="Whitman W."/>
        </authorList>
    </citation>
    <scope>NUCLEOTIDE SEQUENCE [LARGE SCALE GENOMIC DNA]</scope>
    <source>
        <strain evidence="2 3">CGMCC 4.7125</strain>
    </source>
</reference>
<dbReference type="GO" id="GO:0016740">
    <property type="term" value="F:transferase activity"/>
    <property type="evidence" value="ECO:0007669"/>
    <property type="project" value="UniProtKB-KW"/>
</dbReference>
<dbReference type="InterPro" id="IPR029044">
    <property type="entry name" value="Nucleotide-diphossugar_trans"/>
</dbReference>
<keyword evidence="2" id="KW-0808">Transferase</keyword>
<evidence type="ECO:0000313" key="3">
    <source>
        <dbReference type="Proteomes" id="UP000238362"/>
    </source>
</evidence>
<feature type="domain" description="Glycosyltransferase 2-like" evidence="1">
    <location>
        <begin position="8"/>
        <end position="145"/>
    </location>
</feature>
<organism evidence="2 3">
    <name type="scientific">Prauserella shujinwangii</name>
    <dbReference type="NCBI Taxonomy" id="1453103"/>
    <lineage>
        <taxon>Bacteria</taxon>
        <taxon>Bacillati</taxon>
        <taxon>Actinomycetota</taxon>
        <taxon>Actinomycetes</taxon>
        <taxon>Pseudonocardiales</taxon>
        <taxon>Pseudonocardiaceae</taxon>
        <taxon>Prauserella</taxon>
    </lineage>
</organism>
<dbReference type="InterPro" id="IPR050834">
    <property type="entry name" value="Glycosyltransf_2"/>
</dbReference>
<dbReference type="Gene3D" id="3.90.550.10">
    <property type="entry name" value="Spore Coat Polysaccharide Biosynthesis Protein SpsA, Chain A"/>
    <property type="match status" value="1"/>
</dbReference>
<name>A0A2T0LQH6_9PSEU</name>
<dbReference type="InterPro" id="IPR001173">
    <property type="entry name" value="Glyco_trans_2-like"/>
</dbReference>
<evidence type="ECO:0000313" key="2">
    <source>
        <dbReference type="EMBL" id="PRX45617.1"/>
    </source>
</evidence>
<dbReference type="AlphaFoldDB" id="A0A2T0LQH6"/>
<dbReference type="PANTHER" id="PTHR43685:SF2">
    <property type="entry name" value="GLYCOSYLTRANSFERASE 2-LIKE DOMAIN-CONTAINING PROTEIN"/>
    <property type="match status" value="1"/>
</dbReference>
<dbReference type="EMBL" id="PVNH01000009">
    <property type="protein sequence ID" value="PRX45617.1"/>
    <property type="molecule type" value="Genomic_DNA"/>
</dbReference>
<evidence type="ECO:0000259" key="1">
    <source>
        <dbReference type="Pfam" id="PF00535"/>
    </source>
</evidence>
<dbReference type="RefSeq" id="WP_106180800.1">
    <property type="nucleotide sequence ID" value="NZ_PVNH01000009.1"/>
</dbReference>
<protein>
    <submittedName>
        <fullName evidence="2">Glycosyl transferase family 2</fullName>
    </submittedName>
</protein>
<proteinExistence type="predicted"/>
<keyword evidence="3" id="KW-1185">Reference proteome</keyword>
<dbReference type="SUPFAM" id="SSF53448">
    <property type="entry name" value="Nucleotide-diphospho-sugar transferases"/>
    <property type="match status" value="1"/>
</dbReference>
<dbReference type="Pfam" id="PF00535">
    <property type="entry name" value="Glycos_transf_2"/>
    <property type="match status" value="1"/>
</dbReference>
<dbReference type="PANTHER" id="PTHR43685">
    <property type="entry name" value="GLYCOSYLTRANSFERASE"/>
    <property type="match status" value="1"/>
</dbReference>
<dbReference type="CDD" id="cd00761">
    <property type="entry name" value="Glyco_tranf_GTA_type"/>
    <property type="match status" value="1"/>
</dbReference>
<dbReference type="Proteomes" id="UP000238362">
    <property type="component" value="Unassembled WGS sequence"/>
</dbReference>